<evidence type="ECO:0000313" key="2">
    <source>
        <dbReference type="Proteomes" id="UP001206128"/>
    </source>
</evidence>
<dbReference type="RefSeq" id="WP_253777541.1">
    <property type="nucleotide sequence ID" value="NZ_JAMTCK010000017.1"/>
</dbReference>
<dbReference type="Gene3D" id="3.30.530.20">
    <property type="match status" value="1"/>
</dbReference>
<dbReference type="AlphaFoldDB" id="A0AAE3KK74"/>
<gene>
    <name evidence="1" type="ORF">LX83_005968</name>
</gene>
<reference evidence="1" key="1">
    <citation type="submission" date="2022-06" db="EMBL/GenBank/DDBJ databases">
        <title>Genomic Encyclopedia of Archaeal and Bacterial Type Strains, Phase II (KMG-II): from individual species to whole genera.</title>
        <authorList>
            <person name="Goeker M."/>
        </authorList>
    </citation>
    <scope>NUCLEOTIDE SEQUENCE</scope>
    <source>
        <strain evidence="1">DSM 43935</strain>
    </source>
</reference>
<evidence type="ECO:0000313" key="1">
    <source>
        <dbReference type="EMBL" id="MCP2169084.1"/>
    </source>
</evidence>
<dbReference type="InterPro" id="IPR019587">
    <property type="entry name" value="Polyketide_cyclase/dehydratase"/>
</dbReference>
<keyword evidence="2" id="KW-1185">Reference proteome</keyword>
<name>A0AAE3KK74_9PSEU</name>
<protein>
    <submittedName>
        <fullName evidence="1">Polyketide cyclase / dehydrase and lipid transport</fullName>
    </submittedName>
</protein>
<dbReference type="EMBL" id="JAMTCK010000017">
    <property type="protein sequence ID" value="MCP2169084.1"/>
    <property type="molecule type" value="Genomic_DNA"/>
</dbReference>
<dbReference type="InterPro" id="IPR023393">
    <property type="entry name" value="START-like_dom_sf"/>
</dbReference>
<organism evidence="1 2">
    <name type="scientific">Goodfellowiella coeruleoviolacea</name>
    <dbReference type="NCBI Taxonomy" id="334858"/>
    <lineage>
        <taxon>Bacteria</taxon>
        <taxon>Bacillati</taxon>
        <taxon>Actinomycetota</taxon>
        <taxon>Actinomycetes</taxon>
        <taxon>Pseudonocardiales</taxon>
        <taxon>Pseudonocardiaceae</taxon>
        <taxon>Goodfellowiella</taxon>
    </lineage>
</organism>
<dbReference type="Pfam" id="PF10604">
    <property type="entry name" value="Polyketide_cyc2"/>
    <property type="match status" value="1"/>
</dbReference>
<comment type="caution">
    <text evidence="1">The sequence shown here is derived from an EMBL/GenBank/DDBJ whole genome shotgun (WGS) entry which is preliminary data.</text>
</comment>
<accession>A0AAE3KK74</accession>
<dbReference type="SUPFAM" id="SSF55961">
    <property type="entry name" value="Bet v1-like"/>
    <property type="match status" value="1"/>
</dbReference>
<proteinExistence type="predicted"/>
<sequence length="148" mass="16279">MPTPLDIDPTAPIVSRHALRINAPLARIWRLHTDVANWPAWQPEIQRASIAGPFTPGTSFRWLTHGMDIISTVYDVRDQRRTVWGGPASGITGVHVWTFAADGDAVLVRTAESWDLDPTRADVPALRAALDESLRCWLRHLGAAAEAG</sequence>
<dbReference type="Proteomes" id="UP001206128">
    <property type="component" value="Unassembled WGS sequence"/>
</dbReference>